<reference evidence="1 2" key="1">
    <citation type="journal article" date="2021" name="Nat. Commun.">
        <title>Genetic determinants of endophytism in the Arabidopsis root mycobiome.</title>
        <authorList>
            <person name="Mesny F."/>
            <person name="Miyauchi S."/>
            <person name="Thiergart T."/>
            <person name="Pickel B."/>
            <person name="Atanasova L."/>
            <person name="Karlsson M."/>
            <person name="Huettel B."/>
            <person name="Barry K.W."/>
            <person name="Haridas S."/>
            <person name="Chen C."/>
            <person name="Bauer D."/>
            <person name="Andreopoulos W."/>
            <person name="Pangilinan J."/>
            <person name="LaButti K."/>
            <person name="Riley R."/>
            <person name="Lipzen A."/>
            <person name="Clum A."/>
            <person name="Drula E."/>
            <person name="Henrissat B."/>
            <person name="Kohler A."/>
            <person name="Grigoriev I.V."/>
            <person name="Martin F.M."/>
            <person name="Hacquard S."/>
        </authorList>
    </citation>
    <scope>NUCLEOTIDE SEQUENCE [LARGE SCALE GENOMIC DNA]</scope>
    <source>
        <strain evidence="1 2">MPI-SDFR-AT-0079</strain>
    </source>
</reference>
<dbReference type="Proteomes" id="UP000724584">
    <property type="component" value="Unassembled WGS sequence"/>
</dbReference>
<evidence type="ECO:0000313" key="1">
    <source>
        <dbReference type="EMBL" id="KAH6640671.1"/>
    </source>
</evidence>
<comment type="caution">
    <text evidence="1">The sequence shown here is derived from an EMBL/GenBank/DDBJ whole genome shotgun (WGS) entry which is preliminary data.</text>
</comment>
<protein>
    <submittedName>
        <fullName evidence="1">Uncharacterized protein</fullName>
    </submittedName>
</protein>
<dbReference type="EMBL" id="JAGIZQ010000002">
    <property type="protein sequence ID" value="KAH6640671.1"/>
    <property type="molecule type" value="Genomic_DNA"/>
</dbReference>
<proteinExistence type="predicted"/>
<keyword evidence="2" id="KW-1185">Reference proteome</keyword>
<name>A0ACB7PJV8_9PEZI</name>
<organism evidence="1 2">
    <name type="scientific">Chaetomium tenue</name>
    <dbReference type="NCBI Taxonomy" id="1854479"/>
    <lineage>
        <taxon>Eukaryota</taxon>
        <taxon>Fungi</taxon>
        <taxon>Dikarya</taxon>
        <taxon>Ascomycota</taxon>
        <taxon>Pezizomycotina</taxon>
        <taxon>Sordariomycetes</taxon>
        <taxon>Sordariomycetidae</taxon>
        <taxon>Sordariales</taxon>
        <taxon>Chaetomiaceae</taxon>
        <taxon>Chaetomium</taxon>
    </lineage>
</organism>
<accession>A0ACB7PJV8</accession>
<evidence type="ECO:0000313" key="2">
    <source>
        <dbReference type="Proteomes" id="UP000724584"/>
    </source>
</evidence>
<gene>
    <name evidence="1" type="ORF">F5144DRAFT_640770</name>
</gene>
<sequence length="438" mass="46423">MSLLQSRTTSVLDQPPRTLSRRGSLPANFILCASPSAQASTSSDEVYPQKPMGLKQRPRSQSLPARPDGSSVSPFSNSSPALTTPPSGRARARPRNHDQSRSTPSKYFLFYTGWKEVGEGEVGNKEVKQEAEEDKPINNLATASHRRFSFRDPPQRDGLVVLTLSERLALAQPAPGAQRSARRPFTRRPSLAQRPISADSSSGDADDEASDTPPSSGSSSHTDEESLSPPESNKKTNHPQQPLFPPHPPLEINLRSPNHDNHTSTLNNPRLHIGELAHPPPPASGAAYPVFRTTPGNRRLSEAGPRRRKSVVVDGATMPALYLRRVEGGGVALSEGCSSVSSVSLEEDGGDDGGGEGDEEGGFEGSQDVTLQESEEGTFEGSGDVTLRGSSSGGGGDENGGLAQLQYQGMAQYQGMGGALEENGGEGEAGDEIDIDAI</sequence>